<evidence type="ECO:0000256" key="7">
    <source>
        <dbReference type="ARBA" id="ARBA00022968"/>
    </source>
</evidence>
<keyword evidence="6 12" id="KW-0812">Transmembrane</keyword>
<keyword evidence="5 12" id="KW-0808">Transferase</keyword>
<keyword evidence="11" id="KW-0325">Glycoprotein</keyword>
<feature type="transmembrane region" description="Helical" evidence="12">
    <location>
        <begin position="21"/>
        <end position="41"/>
    </location>
</feature>
<name>A0AAU9TPT5_EUPED</name>
<keyword evidence="9 12" id="KW-0333">Golgi apparatus</keyword>
<reference evidence="15" key="1">
    <citation type="submission" date="2022-03" db="EMBL/GenBank/DDBJ databases">
        <authorList>
            <person name="Tunstrom K."/>
        </authorList>
    </citation>
    <scope>NUCLEOTIDE SEQUENCE</scope>
</reference>
<dbReference type="GO" id="GO:0008417">
    <property type="term" value="F:fucosyltransferase activity"/>
    <property type="evidence" value="ECO:0007669"/>
    <property type="project" value="InterPro"/>
</dbReference>
<evidence type="ECO:0000256" key="12">
    <source>
        <dbReference type="RuleBase" id="RU003832"/>
    </source>
</evidence>
<evidence type="ECO:0000256" key="10">
    <source>
        <dbReference type="ARBA" id="ARBA00023136"/>
    </source>
</evidence>
<evidence type="ECO:0000256" key="3">
    <source>
        <dbReference type="ARBA" id="ARBA00008919"/>
    </source>
</evidence>
<dbReference type="InterPro" id="IPR038577">
    <property type="entry name" value="GT10-like_C_sf"/>
</dbReference>
<comment type="subcellular location">
    <subcellularLocation>
        <location evidence="1 12">Golgi apparatus</location>
        <location evidence="1 12">Golgi stack membrane</location>
        <topology evidence="1 12">Single-pass type II membrane protein</topology>
    </subcellularLocation>
</comment>
<dbReference type="EMBL" id="CAKOGL010000007">
    <property type="protein sequence ID" value="CAH2087872.1"/>
    <property type="molecule type" value="Genomic_DNA"/>
</dbReference>
<dbReference type="Proteomes" id="UP001153954">
    <property type="component" value="Unassembled WGS sequence"/>
</dbReference>
<comment type="caution">
    <text evidence="15">The sequence shown here is derived from an EMBL/GenBank/DDBJ whole genome shotgun (WGS) entry which is preliminary data.</text>
</comment>
<proteinExistence type="inferred from homology"/>
<dbReference type="EC" id="2.4.1.-" evidence="12"/>
<gene>
    <name evidence="15" type="ORF">EEDITHA_LOCUS4088</name>
</gene>
<dbReference type="GO" id="GO:0032580">
    <property type="term" value="C:Golgi cisterna membrane"/>
    <property type="evidence" value="ECO:0007669"/>
    <property type="project" value="UniProtKB-SubCell"/>
</dbReference>
<evidence type="ECO:0000256" key="5">
    <source>
        <dbReference type="ARBA" id="ARBA00022679"/>
    </source>
</evidence>
<comment type="pathway">
    <text evidence="2">Protein modification; protein glycosylation.</text>
</comment>
<keyword evidence="7" id="KW-0735">Signal-anchor</keyword>
<evidence type="ECO:0000256" key="9">
    <source>
        <dbReference type="ARBA" id="ARBA00023034"/>
    </source>
</evidence>
<comment type="similarity">
    <text evidence="3 12">Belongs to the glycosyltransferase 10 family.</text>
</comment>
<dbReference type="AlphaFoldDB" id="A0AAU9TPT5"/>
<dbReference type="InterPro" id="IPR031481">
    <property type="entry name" value="Glyco_tran_10_N"/>
</dbReference>
<evidence type="ECO:0000256" key="8">
    <source>
        <dbReference type="ARBA" id="ARBA00022989"/>
    </source>
</evidence>
<dbReference type="Gene3D" id="3.40.50.11660">
    <property type="entry name" value="Glycosyl transferase family 10, C-terminal domain"/>
    <property type="match status" value="1"/>
</dbReference>
<dbReference type="SUPFAM" id="SSF53756">
    <property type="entry name" value="UDP-Glycosyltransferase/glycogen phosphorylase"/>
    <property type="match status" value="1"/>
</dbReference>
<feature type="domain" description="Fucosyltransferase C-terminal" evidence="13">
    <location>
        <begin position="233"/>
        <end position="414"/>
    </location>
</feature>
<dbReference type="PANTHER" id="PTHR48438">
    <property type="entry name" value="ALPHA-(1,3)-FUCOSYLTRANSFERASE C-RELATED"/>
    <property type="match status" value="1"/>
</dbReference>
<evidence type="ECO:0000313" key="15">
    <source>
        <dbReference type="EMBL" id="CAH2087872.1"/>
    </source>
</evidence>
<evidence type="ECO:0000259" key="13">
    <source>
        <dbReference type="Pfam" id="PF00852"/>
    </source>
</evidence>
<keyword evidence="4 12" id="KW-0328">Glycosyltransferase</keyword>
<feature type="domain" description="Fucosyltransferase N-terminal" evidence="14">
    <location>
        <begin position="83"/>
        <end position="198"/>
    </location>
</feature>
<keyword evidence="8 12" id="KW-1133">Transmembrane helix</keyword>
<evidence type="ECO:0000313" key="16">
    <source>
        <dbReference type="Proteomes" id="UP001153954"/>
    </source>
</evidence>
<protein>
    <recommendedName>
        <fullName evidence="12">Fucosyltransferase</fullName>
        <ecNumber evidence="12">2.4.1.-</ecNumber>
    </recommendedName>
</protein>
<dbReference type="PANTHER" id="PTHR48438:SF1">
    <property type="entry name" value="ALPHA-(1,3)-FUCOSYLTRANSFERASE C-RELATED"/>
    <property type="match status" value="1"/>
</dbReference>
<dbReference type="InterPro" id="IPR055270">
    <property type="entry name" value="Glyco_tran_10_C"/>
</dbReference>
<sequence length="425" mass="49405">MFAGVSQRLPFMTSLKPMISLRLFLIITCTSLMISVIWIQLVERDNVVIESETLINEVLENAARDHRYAEVYRKVDRLHKDIKYILLWTPADYAPFYYFGNGQKTFIDKNCSNINCYVTNNRNFFDGDTTKFDVIAFNGRNIGSLTKLQLPANRSSRQKYIYFNMESADNYPICSEIFDNFFNWTSTYRLDSDIPYPYIQIRNSKGDVVGPKREMKWTVNSALNDDALETKIQNKSKAVAWFVSHCKSRSGRSDYAKELQKALQKYGLTLDIFGKCGPLKCPRHKNNSCDSALENDYFFYLSFENSFAEDYVTEKLLTPLQHYSVPIVFGGANYSRFLPPGSYINARDIAPTDLASIISNFMMHSSMYSRLFRWMSSYSYHDPSETDNVCAVCETLHNKEMFETPSVYKNLRSWWLPNYKERCKS</sequence>
<evidence type="ECO:0000256" key="4">
    <source>
        <dbReference type="ARBA" id="ARBA00022676"/>
    </source>
</evidence>
<keyword evidence="10 12" id="KW-0472">Membrane</keyword>
<evidence type="ECO:0000256" key="2">
    <source>
        <dbReference type="ARBA" id="ARBA00004922"/>
    </source>
</evidence>
<evidence type="ECO:0000256" key="6">
    <source>
        <dbReference type="ARBA" id="ARBA00022692"/>
    </source>
</evidence>
<evidence type="ECO:0000256" key="1">
    <source>
        <dbReference type="ARBA" id="ARBA00004447"/>
    </source>
</evidence>
<keyword evidence="16" id="KW-1185">Reference proteome</keyword>
<evidence type="ECO:0000259" key="14">
    <source>
        <dbReference type="Pfam" id="PF17039"/>
    </source>
</evidence>
<evidence type="ECO:0000256" key="11">
    <source>
        <dbReference type="ARBA" id="ARBA00023180"/>
    </source>
</evidence>
<dbReference type="Pfam" id="PF00852">
    <property type="entry name" value="Glyco_transf_10"/>
    <property type="match status" value="1"/>
</dbReference>
<dbReference type="InterPro" id="IPR001503">
    <property type="entry name" value="Glyco_trans_10"/>
</dbReference>
<accession>A0AAU9TPT5</accession>
<dbReference type="Pfam" id="PF17039">
    <property type="entry name" value="Glyco_tran_10_N"/>
    <property type="match status" value="1"/>
</dbReference>
<organism evidence="15 16">
    <name type="scientific">Euphydryas editha</name>
    <name type="common">Edith's checkerspot</name>
    <dbReference type="NCBI Taxonomy" id="104508"/>
    <lineage>
        <taxon>Eukaryota</taxon>
        <taxon>Metazoa</taxon>
        <taxon>Ecdysozoa</taxon>
        <taxon>Arthropoda</taxon>
        <taxon>Hexapoda</taxon>
        <taxon>Insecta</taxon>
        <taxon>Pterygota</taxon>
        <taxon>Neoptera</taxon>
        <taxon>Endopterygota</taxon>
        <taxon>Lepidoptera</taxon>
        <taxon>Glossata</taxon>
        <taxon>Ditrysia</taxon>
        <taxon>Papilionoidea</taxon>
        <taxon>Nymphalidae</taxon>
        <taxon>Nymphalinae</taxon>
        <taxon>Euphydryas</taxon>
    </lineage>
</organism>